<organism evidence="1 2">
    <name type="scientific">Streptomyces beihaiensis</name>
    <dbReference type="NCBI Taxonomy" id="2984495"/>
    <lineage>
        <taxon>Bacteria</taxon>
        <taxon>Bacillati</taxon>
        <taxon>Actinomycetota</taxon>
        <taxon>Actinomycetes</taxon>
        <taxon>Kitasatosporales</taxon>
        <taxon>Streptomycetaceae</taxon>
        <taxon>Streptomyces</taxon>
    </lineage>
</organism>
<gene>
    <name evidence="1" type="ORF">OFY01_28095</name>
</gene>
<protein>
    <submittedName>
        <fullName evidence="1">Uncharacterized protein</fullName>
    </submittedName>
</protein>
<dbReference type="EMBL" id="JAPHNL010000314">
    <property type="protein sequence ID" value="MCX3063556.1"/>
    <property type="molecule type" value="Genomic_DNA"/>
</dbReference>
<evidence type="ECO:0000313" key="1">
    <source>
        <dbReference type="EMBL" id="MCX3063556.1"/>
    </source>
</evidence>
<dbReference type="RefSeq" id="WP_266604601.1">
    <property type="nucleotide sequence ID" value="NZ_JAPHNL010000314.1"/>
</dbReference>
<reference evidence="1" key="1">
    <citation type="submission" date="2022-10" db="EMBL/GenBank/DDBJ databases">
        <title>Streptomyces beihaiensis sp. nov., a chitin degrading actinobacterium, isolated from shrimp pond soil.</title>
        <authorList>
            <person name="Xie J."/>
            <person name="Shen N."/>
        </authorList>
    </citation>
    <scope>NUCLEOTIDE SEQUENCE</scope>
    <source>
        <strain evidence="1">GXMU-J5</strain>
    </source>
</reference>
<evidence type="ECO:0000313" key="2">
    <source>
        <dbReference type="Proteomes" id="UP001163064"/>
    </source>
</evidence>
<sequence length="61" mass="6396">MSDSAMRDPLPRSRVLFAPHAERFHEISAVALLAVLVATSGLTRGRGASGSVRPARVLSPG</sequence>
<dbReference type="Proteomes" id="UP001163064">
    <property type="component" value="Unassembled WGS sequence"/>
</dbReference>
<comment type="caution">
    <text evidence="1">The sequence shown here is derived from an EMBL/GenBank/DDBJ whole genome shotgun (WGS) entry which is preliminary data.</text>
</comment>
<accession>A0ABT3U4I6</accession>
<name>A0ABT3U4I6_9ACTN</name>
<proteinExistence type="predicted"/>
<keyword evidence="2" id="KW-1185">Reference proteome</keyword>